<protein>
    <submittedName>
        <fullName evidence="3">Uncharacterized protein</fullName>
    </submittedName>
</protein>
<accession>A0A0P1BAN5</accession>
<feature type="compositionally biased region" description="Basic and acidic residues" evidence="2">
    <location>
        <begin position="186"/>
        <end position="196"/>
    </location>
</feature>
<feature type="compositionally biased region" description="Low complexity" evidence="2">
    <location>
        <begin position="1"/>
        <end position="18"/>
    </location>
</feature>
<keyword evidence="1" id="KW-0175">Coiled coil</keyword>
<keyword evidence="4" id="KW-1185">Reference proteome</keyword>
<feature type="region of interest" description="Disordered" evidence="2">
    <location>
        <begin position="1"/>
        <end position="26"/>
    </location>
</feature>
<dbReference type="OrthoDB" id="10407845at2759"/>
<organism evidence="3 4">
    <name type="scientific">Ceraceosorus bombacis</name>
    <dbReference type="NCBI Taxonomy" id="401625"/>
    <lineage>
        <taxon>Eukaryota</taxon>
        <taxon>Fungi</taxon>
        <taxon>Dikarya</taxon>
        <taxon>Basidiomycota</taxon>
        <taxon>Ustilaginomycotina</taxon>
        <taxon>Exobasidiomycetes</taxon>
        <taxon>Ceraceosorales</taxon>
        <taxon>Ceraceosoraceae</taxon>
        <taxon>Ceraceosorus</taxon>
    </lineage>
</organism>
<evidence type="ECO:0000313" key="4">
    <source>
        <dbReference type="Proteomes" id="UP000054845"/>
    </source>
</evidence>
<dbReference type="AlphaFoldDB" id="A0A0P1BAN5"/>
<reference evidence="3 4" key="1">
    <citation type="submission" date="2014-09" db="EMBL/GenBank/DDBJ databases">
        <authorList>
            <person name="Magalhaes I.L.F."/>
            <person name="Oliveira U."/>
            <person name="Santos F.R."/>
            <person name="Vidigal T.H.D.A."/>
            <person name="Brescovit A.D."/>
            <person name="Santos A.J."/>
        </authorList>
    </citation>
    <scope>NUCLEOTIDE SEQUENCE [LARGE SCALE GENOMIC DNA]</scope>
</reference>
<proteinExistence type="predicted"/>
<evidence type="ECO:0000256" key="2">
    <source>
        <dbReference type="SAM" id="MobiDB-lite"/>
    </source>
</evidence>
<feature type="coiled-coil region" evidence="1">
    <location>
        <begin position="106"/>
        <end position="133"/>
    </location>
</feature>
<feature type="region of interest" description="Disordered" evidence="2">
    <location>
        <begin position="77"/>
        <end position="100"/>
    </location>
</feature>
<evidence type="ECO:0000256" key="1">
    <source>
        <dbReference type="SAM" id="Coils"/>
    </source>
</evidence>
<name>A0A0P1BAN5_9BASI</name>
<evidence type="ECO:0000313" key="3">
    <source>
        <dbReference type="EMBL" id="CEH13124.1"/>
    </source>
</evidence>
<sequence>MTDASDLSLPSLFSPQSQYDISDITPDSPLATVTHRRRRSCDVPALLQLAPSPFHDEVEVKARMQAPITHPVAAVTQPEVQQRDLSGTRDHKADGGATAAPSDLDYVRLLQKVEELSKTLANERQARHQTKDAQIATQLQLQKSEKDLEWIKSLLAKDEAKKQLADVQKECNQLKEQHRRGQGQLREVEAKSKKDSKDLQDCKTKLSRTEDALCEARKGAKVQSEVRASLVGTAVNGAHILKARKSEPCKSAQKGLPECEQDYSAQRKTSKAVAPLEIRLQRVPANS</sequence>
<dbReference type="Proteomes" id="UP000054845">
    <property type="component" value="Unassembled WGS sequence"/>
</dbReference>
<dbReference type="EMBL" id="CCYA01000204">
    <property type="protein sequence ID" value="CEH13124.1"/>
    <property type="molecule type" value="Genomic_DNA"/>
</dbReference>
<feature type="region of interest" description="Disordered" evidence="2">
    <location>
        <begin position="175"/>
        <end position="196"/>
    </location>
</feature>